<accession>A0A699TDD6</accession>
<gene>
    <name evidence="2" type="ORF">Tci_879769</name>
</gene>
<evidence type="ECO:0000256" key="1">
    <source>
        <dbReference type="SAM" id="MobiDB-lite"/>
    </source>
</evidence>
<dbReference type="AlphaFoldDB" id="A0A699TDD6"/>
<name>A0A699TDD6_TANCI</name>
<feature type="region of interest" description="Disordered" evidence="1">
    <location>
        <begin position="92"/>
        <end position="137"/>
    </location>
</feature>
<feature type="non-terminal residue" evidence="2">
    <location>
        <position position="1"/>
    </location>
</feature>
<feature type="non-terminal residue" evidence="2">
    <location>
        <position position="137"/>
    </location>
</feature>
<comment type="caution">
    <text evidence="2">The sequence shown here is derived from an EMBL/GenBank/DDBJ whole genome shotgun (WGS) entry which is preliminary data.</text>
</comment>
<feature type="compositionally biased region" description="Gly residues" evidence="1">
    <location>
        <begin position="126"/>
        <end position="137"/>
    </location>
</feature>
<feature type="compositionally biased region" description="Basic and acidic residues" evidence="1">
    <location>
        <begin position="111"/>
        <end position="122"/>
    </location>
</feature>
<reference evidence="2" key="1">
    <citation type="journal article" date="2019" name="Sci. Rep.">
        <title>Draft genome of Tanacetum cinerariifolium, the natural source of mosquito coil.</title>
        <authorList>
            <person name="Yamashiro T."/>
            <person name="Shiraishi A."/>
            <person name="Satake H."/>
            <person name="Nakayama K."/>
        </authorList>
    </citation>
    <scope>NUCLEOTIDE SEQUENCE</scope>
</reference>
<evidence type="ECO:0008006" key="3">
    <source>
        <dbReference type="Google" id="ProtNLM"/>
    </source>
</evidence>
<protein>
    <recommendedName>
        <fullName evidence="3">Nucleotide-binding alpha-beta plait domain-containing protein</fullName>
    </recommendedName>
</protein>
<dbReference type="EMBL" id="BKCJ011233871">
    <property type="protein sequence ID" value="GFD07800.1"/>
    <property type="molecule type" value="Genomic_DNA"/>
</dbReference>
<organism evidence="2">
    <name type="scientific">Tanacetum cinerariifolium</name>
    <name type="common">Dalmatian daisy</name>
    <name type="synonym">Chrysanthemum cinerariifolium</name>
    <dbReference type="NCBI Taxonomy" id="118510"/>
    <lineage>
        <taxon>Eukaryota</taxon>
        <taxon>Viridiplantae</taxon>
        <taxon>Streptophyta</taxon>
        <taxon>Embryophyta</taxon>
        <taxon>Tracheophyta</taxon>
        <taxon>Spermatophyta</taxon>
        <taxon>Magnoliopsida</taxon>
        <taxon>eudicotyledons</taxon>
        <taxon>Gunneridae</taxon>
        <taxon>Pentapetalae</taxon>
        <taxon>asterids</taxon>
        <taxon>campanulids</taxon>
        <taxon>Asterales</taxon>
        <taxon>Asteraceae</taxon>
        <taxon>Asteroideae</taxon>
        <taxon>Anthemideae</taxon>
        <taxon>Anthemidinae</taxon>
        <taxon>Tanacetum</taxon>
    </lineage>
</organism>
<sequence>KWGKILYLEKLDEGCLYSKRLCILTTGFIKEDFDGSDAEKEGDNNVSVVPDSVTEDANVQAEEKGNDLDVNNSLDPFELYPLLNKKRNVEEKMDKSNGTVSIPFPPGLTPCDEREVECDKKSMGNNEGGGFGNEKGE</sequence>
<proteinExistence type="predicted"/>
<evidence type="ECO:0000313" key="2">
    <source>
        <dbReference type="EMBL" id="GFD07800.1"/>
    </source>
</evidence>